<dbReference type="WBParaSite" id="sdigi.contig440.g8334.t1">
    <property type="protein sequence ID" value="sdigi.contig440.g8334.t1"/>
    <property type="gene ID" value="sdigi.contig440.g8334"/>
</dbReference>
<dbReference type="AlphaFoldDB" id="A0A915PY55"/>
<feature type="coiled-coil region" evidence="5">
    <location>
        <begin position="265"/>
        <end position="299"/>
    </location>
</feature>
<dbReference type="SUPFAM" id="SSF50911">
    <property type="entry name" value="Mannose 6-phosphate receptor domain"/>
    <property type="match status" value="1"/>
</dbReference>
<keyword evidence="4" id="KW-1015">Disulfide bond</keyword>
<evidence type="ECO:0000256" key="4">
    <source>
        <dbReference type="ARBA" id="ARBA00023157"/>
    </source>
</evidence>
<feature type="domain" description="MRH" evidence="7">
    <location>
        <begin position="121"/>
        <end position="239"/>
    </location>
</feature>
<evidence type="ECO:0000313" key="8">
    <source>
        <dbReference type="Proteomes" id="UP000887581"/>
    </source>
</evidence>
<dbReference type="PANTHER" id="PTHR15414">
    <property type="entry name" value="OS-9-RELATED"/>
    <property type="match status" value="1"/>
</dbReference>
<feature type="signal peptide" evidence="6">
    <location>
        <begin position="1"/>
        <end position="23"/>
    </location>
</feature>
<name>A0A915PY55_9BILA</name>
<evidence type="ECO:0000313" key="9">
    <source>
        <dbReference type="WBParaSite" id="sdigi.contig440.g8334.t1"/>
    </source>
</evidence>
<dbReference type="InterPro" id="IPR009011">
    <property type="entry name" value="Man6P_isomerase_rcpt-bd_dom_sf"/>
</dbReference>
<evidence type="ECO:0000256" key="3">
    <source>
        <dbReference type="ARBA" id="ARBA00022824"/>
    </source>
</evidence>
<dbReference type="InterPro" id="IPR044865">
    <property type="entry name" value="MRH_dom"/>
</dbReference>
<dbReference type="Gene3D" id="2.70.130.10">
    <property type="entry name" value="Mannose-6-phosphate receptor binding domain"/>
    <property type="match status" value="1"/>
</dbReference>
<reference evidence="9" key="1">
    <citation type="submission" date="2022-11" db="UniProtKB">
        <authorList>
            <consortium name="WormBaseParasite"/>
        </authorList>
    </citation>
    <scope>IDENTIFICATION</scope>
</reference>
<comment type="subcellular location">
    <subcellularLocation>
        <location evidence="1">Endoplasmic reticulum</location>
    </subcellularLocation>
</comment>
<keyword evidence="3" id="KW-0256">Endoplasmic reticulum</keyword>
<evidence type="ECO:0000256" key="5">
    <source>
        <dbReference type="SAM" id="Coils"/>
    </source>
</evidence>
<sequence>MWSDQVVAQISLFLLIFVACCCGIYDTNELQNVAYDLEIAEIPFGFENLKLDSGTLEEGVSKNDMKGIFDDRSSTVVVSEFGQKFICSLPKIPTTKTSNESKSNLTINLISDVIAASFYVQNCIRKNTGWWTYELCYNKHVQQFHLEGSKIVGKIISLGIYKNNSNINLSKQKSDELPYFEQIYDEGTVCDVIDKSRLARVWYMCDDMLSTSEAYIGEVDEPSSCEYIIKVKTGSLCKLDAFLSQSKPHEPLSIMCYPLLEQKAAKQYLEKLIEEKRRKKEAKKKSERLAAQADSIQRQRYARKRLSHRTPKGIKEMEFMEKELKLTYEDIMRSITKLNVDPRYITEADEDRGNIYWYFQDPYWDRKFFPVTLAYSRARNNYYMMMSSFLKKIDEEFDEKKMSLSKFLHDIDEGVVTEAYLSIMLSSLRKAFHEGIFPDIMNDVDDPENPLLKIVWTDVEKQLELLQLFEYKVLKLLNRRVKFTADDLMSHVARQLLSIRTLLTSVRGDYNFHRKLSYVLVEKMFLKFMQSYNRAVLRYDKKSWGHFMKHDSVETFRLFESPNMFLARIEDLNPENAHLFYKDDFGTESWQTNDVVGSEINVSSEGEVGDSITEEEKAAQQRMLERAKRKNLRKKVEHYLRSKKTTKKSESDEALFHDDLDDLRKQLFVFKSTLEEKIRETGLVQGAEVKVQLVSPVGNVISSAGIGGLDGERVNAVLKAFFLEQDSVNDEENRYDRLARGYTYGADEGEREKVRKNGGDDDDDLKSSILPILKRMLP</sequence>
<dbReference type="Pfam" id="PF07915">
    <property type="entry name" value="PRKCSH"/>
    <property type="match status" value="1"/>
</dbReference>
<dbReference type="PROSITE" id="PS51914">
    <property type="entry name" value="MRH"/>
    <property type="match status" value="1"/>
</dbReference>
<organism evidence="8 9">
    <name type="scientific">Setaria digitata</name>
    <dbReference type="NCBI Taxonomy" id="48799"/>
    <lineage>
        <taxon>Eukaryota</taxon>
        <taxon>Metazoa</taxon>
        <taxon>Ecdysozoa</taxon>
        <taxon>Nematoda</taxon>
        <taxon>Chromadorea</taxon>
        <taxon>Rhabditida</taxon>
        <taxon>Spirurina</taxon>
        <taxon>Spiruromorpha</taxon>
        <taxon>Filarioidea</taxon>
        <taxon>Setariidae</taxon>
        <taxon>Setaria</taxon>
    </lineage>
</organism>
<dbReference type="InterPro" id="IPR045149">
    <property type="entry name" value="OS-9-like"/>
</dbReference>
<dbReference type="GO" id="GO:0030968">
    <property type="term" value="P:endoplasmic reticulum unfolded protein response"/>
    <property type="evidence" value="ECO:0007669"/>
    <property type="project" value="InterPro"/>
</dbReference>
<dbReference type="Proteomes" id="UP000887581">
    <property type="component" value="Unplaced"/>
</dbReference>
<dbReference type="PANTHER" id="PTHR15414:SF5">
    <property type="entry name" value="PROTEIN OS-9"/>
    <property type="match status" value="1"/>
</dbReference>
<dbReference type="InterPro" id="IPR012913">
    <property type="entry name" value="OS9-like_dom"/>
</dbReference>
<dbReference type="GO" id="GO:0005788">
    <property type="term" value="C:endoplasmic reticulum lumen"/>
    <property type="evidence" value="ECO:0007669"/>
    <property type="project" value="TreeGrafter"/>
</dbReference>
<proteinExistence type="predicted"/>
<keyword evidence="8" id="KW-1185">Reference proteome</keyword>
<protein>
    <submittedName>
        <fullName evidence="9">MRH domain-containing protein</fullName>
    </submittedName>
</protein>
<accession>A0A915PY55</accession>
<dbReference type="GO" id="GO:0030970">
    <property type="term" value="P:retrograde protein transport, ER to cytosol"/>
    <property type="evidence" value="ECO:0007669"/>
    <property type="project" value="TreeGrafter"/>
</dbReference>
<evidence type="ECO:0000256" key="1">
    <source>
        <dbReference type="ARBA" id="ARBA00004240"/>
    </source>
</evidence>
<feature type="chain" id="PRO_5038047816" evidence="6">
    <location>
        <begin position="24"/>
        <end position="778"/>
    </location>
</feature>
<evidence type="ECO:0000256" key="2">
    <source>
        <dbReference type="ARBA" id="ARBA00022729"/>
    </source>
</evidence>
<evidence type="ECO:0000256" key="6">
    <source>
        <dbReference type="SAM" id="SignalP"/>
    </source>
</evidence>
<keyword evidence="5" id="KW-0175">Coiled coil</keyword>
<evidence type="ECO:0000259" key="7">
    <source>
        <dbReference type="PROSITE" id="PS51914"/>
    </source>
</evidence>
<keyword evidence="2 6" id="KW-0732">Signal</keyword>